<gene>
    <name evidence="1" type="ORF">MBAV_005002</name>
</gene>
<dbReference type="Proteomes" id="UP000033423">
    <property type="component" value="Unassembled WGS sequence"/>
</dbReference>
<evidence type="ECO:0000313" key="2">
    <source>
        <dbReference type="Proteomes" id="UP000033423"/>
    </source>
</evidence>
<reference evidence="1 2" key="1">
    <citation type="submission" date="2015-02" db="EMBL/GenBank/DDBJ databases">
        <title>Single-cell genomics of uncultivated deep-branching MTB reveals a conserved set of magnetosome genes.</title>
        <authorList>
            <person name="Kolinko S."/>
            <person name="Richter M."/>
            <person name="Glockner F.O."/>
            <person name="Brachmann A."/>
            <person name="Schuler D."/>
        </authorList>
    </citation>
    <scope>NUCLEOTIDE SEQUENCE [LARGE SCALE GENOMIC DNA]</scope>
    <source>
        <strain evidence="1">TM-1</strain>
    </source>
</reference>
<sequence>MIGAVRGLFHVSGVYNLNACRAAVETAVSFPVASAGMPGGIIKRNKLLYGTPAINDEVCGCLLWCHEEINNTPEVKSNGIVDDDVLKVSPEPVDIDVG</sequence>
<name>A0A0F3GLW4_9BACT</name>
<accession>A0A0F3GLW4</accession>
<dbReference type="AlphaFoldDB" id="A0A0F3GLW4"/>
<evidence type="ECO:0000313" key="1">
    <source>
        <dbReference type="EMBL" id="KJU82807.1"/>
    </source>
</evidence>
<comment type="caution">
    <text evidence="1">The sequence shown here is derived from an EMBL/GenBank/DDBJ whole genome shotgun (WGS) entry which is preliminary data.</text>
</comment>
<dbReference type="EMBL" id="LACI01002159">
    <property type="protein sequence ID" value="KJU82807.1"/>
    <property type="molecule type" value="Genomic_DNA"/>
</dbReference>
<organism evidence="1 2">
    <name type="scientific">Candidatus Magnetobacterium bavaricum</name>
    <dbReference type="NCBI Taxonomy" id="29290"/>
    <lineage>
        <taxon>Bacteria</taxon>
        <taxon>Pseudomonadati</taxon>
        <taxon>Nitrospirota</taxon>
        <taxon>Thermodesulfovibrionia</taxon>
        <taxon>Thermodesulfovibrionales</taxon>
        <taxon>Candidatus Magnetobacteriaceae</taxon>
        <taxon>Candidatus Magnetobacterium</taxon>
    </lineage>
</organism>
<keyword evidence="2" id="KW-1185">Reference proteome</keyword>
<protein>
    <submittedName>
        <fullName evidence="1">Uncharacterized protein</fullName>
    </submittedName>
</protein>
<proteinExistence type="predicted"/>